<dbReference type="PANTHER" id="PTHR12436">
    <property type="entry name" value="80 KDA MCM3-ASSOCIATED PROTEIN"/>
    <property type="match status" value="1"/>
</dbReference>
<gene>
    <name evidence="3" type="ORF">LAMO00422_LOCUS7362</name>
</gene>
<evidence type="ECO:0000256" key="1">
    <source>
        <dbReference type="SAM" id="MobiDB-lite"/>
    </source>
</evidence>
<name>A0A7S0GW07_9EUKA</name>
<feature type="region of interest" description="Disordered" evidence="1">
    <location>
        <begin position="423"/>
        <end position="466"/>
    </location>
</feature>
<evidence type="ECO:0000259" key="2">
    <source>
        <dbReference type="Pfam" id="PF03399"/>
    </source>
</evidence>
<dbReference type="InterPro" id="IPR045107">
    <property type="entry name" value="SAC3/GANP/THP3"/>
</dbReference>
<organism evidence="3">
    <name type="scientific">Amorphochlora amoebiformis</name>
    <dbReference type="NCBI Taxonomy" id="1561963"/>
    <lineage>
        <taxon>Eukaryota</taxon>
        <taxon>Sar</taxon>
        <taxon>Rhizaria</taxon>
        <taxon>Cercozoa</taxon>
        <taxon>Chlorarachniophyceae</taxon>
        <taxon>Amorphochlora</taxon>
    </lineage>
</organism>
<feature type="compositionally biased region" description="Basic and acidic residues" evidence="1">
    <location>
        <begin position="456"/>
        <end position="466"/>
    </location>
</feature>
<dbReference type="Pfam" id="PF03399">
    <property type="entry name" value="SAC3_GANP"/>
    <property type="match status" value="1"/>
</dbReference>
<evidence type="ECO:0000313" key="3">
    <source>
        <dbReference type="EMBL" id="CAD8443728.1"/>
    </source>
</evidence>
<feature type="domain" description="SAC3/GANP/THP3 conserved" evidence="2">
    <location>
        <begin position="94"/>
        <end position="310"/>
    </location>
</feature>
<dbReference type="PANTHER" id="PTHR12436:SF4">
    <property type="entry name" value="LEUKOCYTE RECEPTOR CLUSTER MEMBER 8"/>
    <property type="match status" value="1"/>
</dbReference>
<accession>A0A7S0GW07</accession>
<feature type="compositionally biased region" description="Basic residues" evidence="1">
    <location>
        <begin position="433"/>
        <end position="455"/>
    </location>
</feature>
<reference evidence="3" key="1">
    <citation type="submission" date="2021-01" db="EMBL/GenBank/DDBJ databases">
        <authorList>
            <person name="Corre E."/>
            <person name="Pelletier E."/>
            <person name="Niang G."/>
            <person name="Scheremetjew M."/>
            <person name="Finn R."/>
            <person name="Kale V."/>
            <person name="Holt S."/>
            <person name="Cochrane G."/>
            <person name="Meng A."/>
            <person name="Brown T."/>
            <person name="Cohen L."/>
        </authorList>
    </citation>
    <scope>NUCLEOTIDE SEQUENCE</scope>
    <source>
        <strain evidence="3">CCMP2058</strain>
    </source>
</reference>
<feature type="compositionally biased region" description="Polar residues" evidence="1">
    <location>
        <begin position="325"/>
        <end position="343"/>
    </location>
</feature>
<dbReference type="Gene3D" id="1.25.40.990">
    <property type="match status" value="1"/>
</dbReference>
<proteinExistence type="predicted"/>
<feature type="region of interest" description="Disordered" evidence="1">
    <location>
        <begin position="324"/>
        <end position="357"/>
    </location>
</feature>
<dbReference type="InterPro" id="IPR005062">
    <property type="entry name" value="SAC3/GANP/THP3_conserved"/>
</dbReference>
<dbReference type="GO" id="GO:0005634">
    <property type="term" value="C:nucleus"/>
    <property type="evidence" value="ECO:0007669"/>
    <property type="project" value="TreeGrafter"/>
</dbReference>
<dbReference type="EMBL" id="HBEM01010511">
    <property type="protein sequence ID" value="CAD8443728.1"/>
    <property type="molecule type" value="Transcribed_RNA"/>
</dbReference>
<dbReference type="AlphaFoldDB" id="A0A7S0GW07"/>
<sequence>MGRPSGLVGGVKASPEALIRRQRRFGDNLASKPLIQHAGAATERKGMKKRGRNQVHVAGSKKARLIEIEEGVWIGDNPIVGTCTRIEKSYFRLTTAPDPAKIRPQRVLWQSLEYVKRRWAHDEDYEYAKDQLRSIRQDLMVQGLQNTFVVAVYETHARIAIEADDHEELRVCIDRLDHLRSEAGLSGHADEFLAYNLLLHLHTKGSGGVEAQRWIAEMRPDLRRSPAVAHAMRVWKARARGDYVSFFRLYQRAPNMSSYLMDEMAENLRERAISVIVGSYRLKYPLSKLMHILALPNPDFALPLLKARKVVVTSDPLALDIDQTRGISPQSQPNTADIQSSTKAIKEEDTKAQGKQVGEINRLRKAVESTESKPPNRDRLRRVKSLLKRCKILLGQPNVTETIVATVAGLRTRLRLLKKGEKDIGGGQVNKVSGKKKKAMKVMNKTKKKKKKPKGGKKEKAVHLSL</sequence>
<protein>
    <recommendedName>
        <fullName evidence="2">SAC3/GANP/THP3 conserved domain-containing protein</fullName>
    </recommendedName>
</protein>